<feature type="compositionally biased region" description="Basic and acidic residues" evidence="1">
    <location>
        <begin position="136"/>
        <end position="168"/>
    </location>
</feature>
<sequence length="356" mass="38464">AKPQGILIDEKRYKRKYVNCSNKSRAISTVQRHYLLVHSLCVLSVESLDDGDQALSAHLPIPVSHHRQIQLLAQGRPGQHHALPCLLFPTVLSSSQPHPQILHHVLCETPRCEVPPRHPLPEDLHRPRPCRAAPHRVQEPRHVQPRPPREHYRLAEPHDGATDRDLIRDLAALPASRRPHPRRPPERLEQRRQPVDHPLVAPGQDRQRPVPRPDVPARDRRVHGPAPPGPRRRRNLAREGRVAAGAVYEDAAGRDGGEGAGGGVEEGLADVGRVTDHGEQHVGGAGGIGRRGNEVGAEAAEVIGLGGGAGVDGNGVAGGPEAGGHGGAHDPGADPADTCHAWSDRSRIAPALFHRP</sequence>
<accession>A0A8D6ZQM9</accession>
<name>A0A8D6ZQM9_MUSAM</name>
<protein>
    <submittedName>
        <fullName evidence="2">(wild Malaysian banana) hypothetical protein</fullName>
    </submittedName>
</protein>
<dbReference type="EMBL" id="HG996474">
    <property type="protein sequence ID" value="CAG1834382.1"/>
    <property type="molecule type" value="Genomic_DNA"/>
</dbReference>
<dbReference type="AlphaFoldDB" id="A0A8D6ZQM9"/>
<feature type="compositionally biased region" description="Basic and acidic residues" evidence="1">
    <location>
        <begin position="183"/>
        <end position="195"/>
    </location>
</feature>
<feature type="non-terminal residue" evidence="2">
    <location>
        <position position="1"/>
    </location>
</feature>
<feature type="compositionally biased region" description="Gly residues" evidence="1">
    <location>
        <begin position="315"/>
        <end position="326"/>
    </location>
</feature>
<proteinExistence type="predicted"/>
<feature type="region of interest" description="Disordered" evidence="1">
    <location>
        <begin position="315"/>
        <end position="343"/>
    </location>
</feature>
<organism evidence="2">
    <name type="scientific">Musa acuminata subsp. malaccensis</name>
    <name type="common">Wild banana</name>
    <name type="synonym">Musa malaccensis</name>
    <dbReference type="NCBI Taxonomy" id="214687"/>
    <lineage>
        <taxon>Eukaryota</taxon>
        <taxon>Viridiplantae</taxon>
        <taxon>Streptophyta</taxon>
        <taxon>Embryophyta</taxon>
        <taxon>Tracheophyta</taxon>
        <taxon>Spermatophyta</taxon>
        <taxon>Magnoliopsida</taxon>
        <taxon>Liliopsida</taxon>
        <taxon>Zingiberales</taxon>
        <taxon>Musaceae</taxon>
        <taxon>Musa</taxon>
    </lineage>
</organism>
<gene>
    <name evidence="2" type="ORF">GSMUA_224870.1</name>
</gene>
<evidence type="ECO:0000313" key="2">
    <source>
        <dbReference type="EMBL" id="CAG1834382.1"/>
    </source>
</evidence>
<reference evidence="2" key="1">
    <citation type="submission" date="2021-03" db="EMBL/GenBank/DDBJ databases">
        <authorList>
            <consortium name="Genoscope - CEA"/>
            <person name="William W."/>
        </authorList>
    </citation>
    <scope>NUCLEOTIDE SEQUENCE</scope>
    <source>
        <strain evidence="2">Doubled-haploid Pahang</strain>
    </source>
</reference>
<evidence type="ECO:0000256" key="1">
    <source>
        <dbReference type="SAM" id="MobiDB-lite"/>
    </source>
</evidence>
<feature type="region of interest" description="Disordered" evidence="1">
    <location>
        <begin position="118"/>
        <end position="238"/>
    </location>
</feature>